<dbReference type="Pfam" id="PF01557">
    <property type="entry name" value="FAA_hydrolase"/>
    <property type="match status" value="1"/>
</dbReference>
<dbReference type="SUPFAM" id="SSF56529">
    <property type="entry name" value="FAH"/>
    <property type="match status" value="1"/>
</dbReference>
<dbReference type="Proteomes" id="UP000076848">
    <property type="component" value="Unassembled WGS sequence"/>
</dbReference>
<dbReference type="GO" id="GO:0046872">
    <property type="term" value="F:metal ion binding"/>
    <property type="evidence" value="ECO:0007669"/>
    <property type="project" value="UniProtKB-KW"/>
</dbReference>
<dbReference type="STRING" id="288768.SAMEA3906486_05192"/>
<dbReference type="InterPro" id="IPR036663">
    <property type="entry name" value="Fumarylacetoacetase_C_sf"/>
</dbReference>
<gene>
    <name evidence="3" type="ORF">SAMEA3906486_05192</name>
</gene>
<keyword evidence="4" id="KW-1185">Reference proteome</keyword>
<dbReference type="GO" id="GO:0016853">
    <property type="term" value="F:isomerase activity"/>
    <property type="evidence" value="ECO:0007669"/>
    <property type="project" value="UniProtKB-KW"/>
</dbReference>
<evidence type="ECO:0000256" key="1">
    <source>
        <dbReference type="ARBA" id="ARBA00022723"/>
    </source>
</evidence>
<protein>
    <submittedName>
        <fullName evidence="3">2-hydroxyhepta-2,4-diene-1,7-dioate isomerase</fullName>
    </submittedName>
</protein>
<dbReference type="GO" id="GO:0018773">
    <property type="term" value="F:acetylpyruvate hydrolase activity"/>
    <property type="evidence" value="ECO:0007669"/>
    <property type="project" value="TreeGrafter"/>
</dbReference>
<reference evidence="3 4" key="1">
    <citation type="submission" date="2016-04" db="EMBL/GenBank/DDBJ databases">
        <authorList>
            <consortium name="Pathogen Informatics"/>
        </authorList>
    </citation>
    <scope>NUCLEOTIDE SEQUENCE [LARGE SCALE GENOMIC DNA]</scope>
    <source>
        <strain evidence="3 4">H050680373</strain>
    </source>
</reference>
<evidence type="ECO:0000313" key="3">
    <source>
        <dbReference type="EMBL" id="SAI74477.1"/>
    </source>
</evidence>
<dbReference type="InterPro" id="IPR011234">
    <property type="entry name" value="Fumarylacetoacetase-like_C"/>
</dbReference>
<keyword evidence="3" id="KW-0413">Isomerase</keyword>
<accession>A0A157SVK5</accession>
<feature type="domain" description="Fumarylacetoacetase-like C-terminal" evidence="2">
    <location>
        <begin position="79"/>
        <end position="285"/>
    </location>
</feature>
<dbReference type="Gene3D" id="3.90.850.10">
    <property type="entry name" value="Fumarylacetoacetase-like, C-terminal domain"/>
    <property type="match status" value="1"/>
</dbReference>
<dbReference type="PANTHER" id="PTHR11820:SF7">
    <property type="entry name" value="ACYLPYRUVASE FAHD1, MITOCHONDRIAL"/>
    <property type="match status" value="1"/>
</dbReference>
<evidence type="ECO:0000259" key="2">
    <source>
        <dbReference type="Pfam" id="PF01557"/>
    </source>
</evidence>
<dbReference type="OrthoDB" id="8582489at2"/>
<sequence length="295" mass="31930">MKIASFNDFQVGIVTDAGIADVTGALPEFLARLPGQRINWLIENWAEYRPKLEAAVAGAPLHRLGDVRLLAANPAPPHIFAAPANYRKHIGELGDRSVTTGGRSAREQGFFLKAPASVVGAGGTVWLPKGSNRRFDHESELAVIIGRTARDVPRANALDYVFGYACLIDGTMRIEKGSGEEERTMRKSFDTFTPLGPYLVTADEIPESGTLRNRLWVNDELRQDANTSDLIVGIPELIEMISSVLTLRPGDVIASGTPEGVGPMASGDTVRIAIDQVGEMAVTVREREAVAPRPY</sequence>
<name>A0A157SVK5_9BORD</name>
<dbReference type="PANTHER" id="PTHR11820">
    <property type="entry name" value="ACYLPYRUVASE"/>
    <property type="match status" value="1"/>
</dbReference>
<dbReference type="AlphaFoldDB" id="A0A157SVK5"/>
<dbReference type="RefSeq" id="WP_066133753.1">
    <property type="nucleotide sequence ID" value="NZ_FKIF01000010.1"/>
</dbReference>
<evidence type="ECO:0000313" key="4">
    <source>
        <dbReference type="Proteomes" id="UP000076848"/>
    </source>
</evidence>
<organism evidence="3 4">
    <name type="scientific">Bordetella ansorpii</name>
    <dbReference type="NCBI Taxonomy" id="288768"/>
    <lineage>
        <taxon>Bacteria</taxon>
        <taxon>Pseudomonadati</taxon>
        <taxon>Pseudomonadota</taxon>
        <taxon>Betaproteobacteria</taxon>
        <taxon>Burkholderiales</taxon>
        <taxon>Alcaligenaceae</taxon>
        <taxon>Bordetella</taxon>
    </lineage>
</organism>
<keyword evidence="1" id="KW-0479">Metal-binding</keyword>
<dbReference type="EMBL" id="FKIF01000010">
    <property type="protein sequence ID" value="SAI74477.1"/>
    <property type="molecule type" value="Genomic_DNA"/>
</dbReference>
<proteinExistence type="predicted"/>